<feature type="domain" description="RRM" evidence="7">
    <location>
        <begin position="420"/>
        <end position="514"/>
    </location>
</feature>
<dbReference type="FunFam" id="3.30.70.330:FF:000340">
    <property type="entry name" value="RNA-binding motif protein 28"/>
    <property type="match status" value="1"/>
</dbReference>
<comment type="caution">
    <text evidence="8">The sequence shown here is derived from an EMBL/GenBank/DDBJ whole genome shotgun (WGS) entry which is preliminary data.</text>
</comment>
<dbReference type="EMBL" id="LSMT01000013">
    <property type="protein sequence ID" value="PFX33323.1"/>
    <property type="molecule type" value="Genomic_DNA"/>
</dbReference>
<dbReference type="InterPro" id="IPR035979">
    <property type="entry name" value="RBD_domain_sf"/>
</dbReference>
<evidence type="ECO:0000256" key="4">
    <source>
        <dbReference type="ARBA" id="ARBA00023242"/>
    </source>
</evidence>
<dbReference type="GO" id="GO:0003729">
    <property type="term" value="F:mRNA binding"/>
    <property type="evidence" value="ECO:0007669"/>
    <property type="project" value="TreeGrafter"/>
</dbReference>
<dbReference type="CDD" id="cd12416">
    <property type="entry name" value="RRM4_RBM28_like"/>
    <property type="match status" value="1"/>
</dbReference>
<keyword evidence="9" id="KW-1185">Reference proteome</keyword>
<feature type="compositionally biased region" description="Basic and acidic residues" evidence="6">
    <location>
        <begin position="97"/>
        <end position="140"/>
    </location>
</feature>
<feature type="compositionally biased region" description="Basic and acidic residues" evidence="6">
    <location>
        <begin position="675"/>
        <end position="692"/>
    </location>
</feature>
<dbReference type="OrthoDB" id="3945418at2759"/>
<dbReference type="PROSITE" id="PS50102">
    <property type="entry name" value="RRM"/>
    <property type="match status" value="5"/>
</dbReference>
<dbReference type="InterPro" id="IPR012677">
    <property type="entry name" value="Nucleotide-bd_a/b_plait_sf"/>
</dbReference>
<dbReference type="CDD" id="cd12414">
    <property type="entry name" value="RRM2_RBM28_like"/>
    <property type="match status" value="1"/>
</dbReference>
<dbReference type="CDD" id="cd12415">
    <property type="entry name" value="RRM3_RBM28_like"/>
    <property type="match status" value="1"/>
</dbReference>
<feature type="domain" description="RRM" evidence="7">
    <location>
        <begin position="247"/>
        <end position="327"/>
    </location>
</feature>
<sequence>MRYPRQSNMADDRNEDSQVEDGSTVSQKVLFVRNLPFSTKDQDLENIFSDVGPIKRSFVIRDKDAQRAVDVVKSFGGRQLSVCFANKKPKHEKRKRERELHPEVDNYDSHKNIEDEELKAMALDENKNETPPKKKLKGSDQEESLIKSQRREPGNDMGRTIKLTKLAEDLNQNHIRKKFRKIGPVEKVTFPAEGQDKSTAFVIFQTHKDAREAVRKLNGKIFKGNTIGVALLSREGKTPSQRSLKKSKVIVRNLSFKCNEKDLKDFFTQFGQISEVHIPTKMDGKRKRRLGFGFVQFCNVFEAAKAIKEANMKEIAGRPVAVDWALAKSDYKEKKGNEETGTEKRSVTGEKTDDDEAEEISADVSNINSDVESDEEKPGSSDTGDDEEEENEASDQEPELEEEALKAKNTKQPSDVKEGKTLFFRNISFDSSEESLHELFEQFGEVDYCKMVEDKRTGHSRGMAFVKFKTAEGAEKCLMEANKDESGISLDNFKLNVTKAVTRGKAAELAKEKKMDGNKDTRDKRNLYLAKEGLITSGSEAARGLSKADLLKRQKAEAEKKTKLENPNNFVSTTRLCVRNLPLNVDDKKLQEIFGTATGKRVRVKKVLIIRSKERLDSAGRGRSMGYGFIEFTNHKDALAALRVTNNNPALFGPDRRPIVDFSIENGLVLKAKQRHVEKAQHKQRQSVDEHAINGQPMTNKERRLERNQKRREKRVRKREARKKRKLEQGKDIEGDKKNEERNKVGKAENSANLSSSKTKKFKKLTKMDGTVSESNLDKRSVKRNEQSPLTALRNTNSSRAKVTSDTPPNVSPYLKKVNRTRKETQDSQFNLSKTSGTPNRKRKGVRTRQQEHNDESKFSEMVSKYKKKLFGMDNSESSSKRTRWFQ</sequence>
<evidence type="ECO:0000256" key="2">
    <source>
        <dbReference type="ARBA" id="ARBA00022737"/>
    </source>
</evidence>
<evidence type="ECO:0000256" key="3">
    <source>
        <dbReference type="ARBA" id="ARBA00022884"/>
    </source>
</evidence>
<name>A0A2B4SW49_STYPI</name>
<feature type="compositionally biased region" description="Polar residues" evidence="6">
    <location>
        <begin position="787"/>
        <end position="809"/>
    </location>
</feature>
<feature type="domain" description="RRM" evidence="7">
    <location>
        <begin position="28"/>
        <end position="73"/>
    </location>
</feature>
<feature type="region of interest" description="Disordered" evidence="6">
    <location>
        <begin position="88"/>
        <end position="157"/>
    </location>
</feature>
<dbReference type="Gene3D" id="3.30.70.330">
    <property type="match status" value="5"/>
</dbReference>
<dbReference type="SUPFAM" id="SSF54928">
    <property type="entry name" value="RNA-binding domain, RBD"/>
    <property type="match status" value="4"/>
</dbReference>
<feature type="compositionally biased region" description="Acidic residues" evidence="6">
    <location>
        <begin position="352"/>
        <end position="361"/>
    </location>
</feature>
<feature type="compositionally biased region" description="Basic residues" evidence="6">
    <location>
        <begin position="709"/>
        <end position="726"/>
    </location>
</feature>
<accession>A0A2B4SW49</accession>
<organism evidence="8 9">
    <name type="scientific">Stylophora pistillata</name>
    <name type="common">Smooth cauliflower coral</name>
    <dbReference type="NCBI Taxonomy" id="50429"/>
    <lineage>
        <taxon>Eukaryota</taxon>
        <taxon>Metazoa</taxon>
        <taxon>Cnidaria</taxon>
        <taxon>Anthozoa</taxon>
        <taxon>Hexacorallia</taxon>
        <taxon>Scleractinia</taxon>
        <taxon>Astrocoeniina</taxon>
        <taxon>Pocilloporidae</taxon>
        <taxon>Stylophora</taxon>
    </lineage>
</organism>
<gene>
    <name evidence="8" type="primary">Rbm28</name>
    <name evidence="8" type="ORF">AWC38_SpisGene1832</name>
</gene>
<evidence type="ECO:0000313" key="8">
    <source>
        <dbReference type="EMBL" id="PFX33323.1"/>
    </source>
</evidence>
<dbReference type="InterPro" id="IPR000504">
    <property type="entry name" value="RRM_dom"/>
</dbReference>
<feature type="compositionally biased region" description="Basic and acidic residues" evidence="6">
    <location>
        <begin position="727"/>
        <end position="747"/>
    </location>
</feature>
<feature type="compositionally biased region" description="Polar residues" evidence="6">
    <location>
        <begin position="827"/>
        <end position="839"/>
    </location>
</feature>
<proteinExistence type="predicted"/>
<dbReference type="STRING" id="50429.A0A2B4SW49"/>
<dbReference type="Proteomes" id="UP000225706">
    <property type="component" value="Unassembled WGS sequence"/>
</dbReference>
<dbReference type="SMART" id="SM00360">
    <property type="entry name" value="RRM"/>
    <property type="match status" value="5"/>
</dbReference>
<feature type="domain" description="RRM" evidence="7">
    <location>
        <begin position="574"/>
        <end position="665"/>
    </location>
</feature>
<feature type="region of interest" description="Disordered" evidence="6">
    <location>
        <begin position="1"/>
        <end position="24"/>
    </location>
</feature>
<feature type="region of interest" description="Disordered" evidence="6">
    <location>
        <begin position="675"/>
        <end position="861"/>
    </location>
</feature>
<comment type="subcellular location">
    <subcellularLocation>
        <location evidence="1">Nucleus</location>
    </subcellularLocation>
</comment>
<dbReference type="PANTHER" id="PTHR48039">
    <property type="entry name" value="RNA-BINDING MOTIF PROTEIN 14B"/>
    <property type="match status" value="1"/>
</dbReference>
<dbReference type="Pfam" id="PF00076">
    <property type="entry name" value="RRM_1"/>
    <property type="match status" value="5"/>
</dbReference>
<keyword evidence="3 5" id="KW-0694">RNA-binding</keyword>
<evidence type="ECO:0000256" key="5">
    <source>
        <dbReference type="PROSITE-ProRule" id="PRU00176"/>
    </source>
</evidence>
<evidence type="ECO:0000259" key="7">
    <source>
        <dbReference type="PROSITE" id="PS50102"/>
    </source>
</evidence>
<dbReference type="GO" id="GO:0005634">
    <property type="term" value="C:nucleus"/>
    <property type="evidence" value="ECO:0007669"/>
    <property type="project" value="UniProtKB-SubCell"/>
</dbReference>
<feature type="compositionally biased region" description="Basic and acidic residues" evidence="6">
    <location>
        <begin position="849"/>
        <end position="859"/>
    </location>
</feature>
<feature type="compositionally biased region" description="Basic and acidic residues" evidence="6">
    <location>
        <begin position="776"/>
        <end position="786"/>
    </location>
</feature>
<reference evidence="9" key="1">
    <citation type="journal article" date="2017" name="bioRxiv">
        <title>Comparative analysis of the genomes of Stylophora pistillata and Acropora digitifera provides evidence for extensive differences between species of corals.</title>
        <authorList>
            <person name="Voolstra C.R."/>
            <person name="Li Y."/>
            <person name="Liew Y.J."/>
            <person name="Baumgarten S."/>
            <person name="Zoccola D."/>
            <person name="Flot J.-F."/>
            <person name="Tambutte S."/>
            <person name="Allemand D."/>
            <person name="Aranda M."/>
        </authorList>
    </citation>
    <scope>NUCLEOTIDE SEQUENCE [LARGE SCALE GENOMIC DNA]</scope>
</reference>
<feature type="compositionally biased region" description="Basic and acidic residues" evidence="6">
    <location>
        <begin position="333"/>
        <end position="351"/>
    </location>
</feature>
<feature type="compositionally biased region" description="Acidic residues" evidence="6">
    <location>
        <begin position="383"/>
        <end position="402"/>
    </location>
</feature>
<keyword evidence="2" id="KW-0677">Repeat</keyword>
<dbReference type="PANTHER" id="PTHR48039:SF5">
    <property type="entry name" value="RNA-BINDING PROTEIN 28"/>
    <property type="match status" value="1"/>
</dbReference>
<feature type="domain" description="RRM" evidence="7">
    <location>
        <begin position="159"/>
        <end position="234"/>
    </location>
</feature>
<evidence type="ECO:0000313" key="9">
    <source>
        <dbReference type="Proteomes" id="UP000225706"/>
    </source>
</evidence>
<keyword evidence="4" id="KW-0539">Nucleus</keyword>
<evidence type="ECO:0000256" key="6">
    <source>
        <dbReference type="SAM" id="MobiDB-lite"/>
    </source>
</evidence>
<dbReference type="InterPro" id="IPR051945">
    <property type="entry name" value="RRM_MRD1_RNA_proc_ribogen"/>
</dbReference>
<dbReference type="AlphaFoldDB" id="A0A2B4SW49"/>
<dbReference type="FunFam" id="3.30.70.330:FF:000182">
    <property type="entry name" value="RNA-binding motif protein 28"/>
    <property type="match status" value="1"/>
</dbReference>
<evidence type="ECO:0000256" key="1">
    <source>
        <dbReference type="ARBA" id="ARBA00004123"/>
    </source>
</evidence>
<feature type="region of interest" description="Disordered" evidence="6">
    <location>
        <begin position="333"/>
        <end position="413"/>
    </location>
</feature>
<protein>
    <submittedName>
        <fullName evidence="8">RNA-binding protein 28</fullName>
    </submittedName>
</protein>
<dbReference type="CDD" id="cd00590">
    <property type="entry name" value="RRM_SF"/>
    <property type="match status" value="1"/>
</dbReference>